<evidence type="ECO:0000256" key="1">
    <source>
        <dbReference type="SAM" id="MobiDB-lite"/>
    </source>
</evidence>
<organism evidence="3 4">
    <name type="scientific">Streptomyces chisholmiae</name>
    <dbReference type="NCBI Taxonomy" id="3075540"/>
    <lineage>
        <taxon>Bacteria</taxon>
        <taxon>Bacillati</taxon>
        <taxon>Actinomycetota</taxon>
        <taxon>Actinomycetes</taxon>
        <taxon>Kitasatosporales</taxon>
        <taxon>Streptomycetaceae</taxon>
        <taxon>Streptomyces</taxon>
    </lineage>
</organism>
<keyword evidence="2" id="KW-0812">Transmembrane</keyword>
<feature type="region of interest" description="Disordered" evidence="1">
    <location>
        <begin position="45"/>
        <end position="79"/>
    </location>
</feature>
<dbReference type="Proteomes" id="UP001183410">
    <property type="component" value="Unassembled WGS sequence"/>
</dbReference>
<feature type="non-terminal residue" evidence="3">
    <location>
        <position position="1"/>
    </location>
</feature>
<dbReference type="EMBL" id="JAVREO010000178">
    <property type="protein sequence ID" value="MDT0271035.1"/>
    <property type="molecule type" value="Genomic_DNA"/>
</dbReference>
<proteinExistence type="predicted"/>
<keyword evidence="2" id="KW-1133">Transmembrane helix</keyword>
<protein>
    <recommendedName>
        <fullName evidence="5">MFS transporter</fullName>
    </recommendedName>
</protein>
<feature type="transmembrane region" description="Helical" evidence="2">
    <location>
        <begin position="20"/>
        <end position="39"/>
    </location>
</feature>
<dbReference type="RefSeq" id="WP_311671064.1">
    <property type="nucleotide sequence ID" value="NZ_JAVREO010000178.1"/>
</dbReference>
<accession>A0ABU2K1A2</accession>
<comment type="caution">
    <text evidence="3">The sequence shown here is derived from an EMBL/GenBank/DDBJ whole genome shotgun (WGS) entry which is preliminary data.</text>
</comment>
<evidence type="ECO:0000313" key="3">
    <source>
        <dbReference type="EMBL" id="MDT0271035.1"/>
    </source>
</evidence>
<sequence>VWGMIPLGAALASAGARTVGPMTVTVLAGTACAFVWLVLVRLGADDGPGGGPDEGPDGGPDAAGTRTRPGGVSTRTPPA</sequence>
<evidence type="ECO:0008006" key="5">
    <source>
        <dbReference type="Google" id="ProtNLM"/>
    </source>
</evidence>
<reference evidence="4" key="1">
    <citation type="submission" date="2023-07" db="EMBL/GenBank/DDBJ databases">
        <title>30 novel species of actinomycetes from the DSMZ collection.</title>
        <authorList>
            <person name="Nouioui I."/>
        </authorList>
    </citation>
    <scope>NUCLEOTIDE SEQUENCE [LARGE SCALE GENOMIC DNA]</scope>
    <source>
        <strain evidence="4">DSM 44915</strain>
    </source>
</reference>
<evidence type="ECO:0000256" key="2">
    <source>
        <dbReference type="SAM" id="Phobius"/>
    </source>
</evidence>
<gene>
    <name evidence="3" type="ORF">RM844_32675</name>
</gene>
<keyword evidence="4" id="KW-1185">Reference proteome</keyword>
<name>A0ABU2K1A2_9ACTN</name>
<evidence type="ECO:0000313" key="4">
    <source>
        <dbReference type="Proteomes" id="UP001183410"/>
    </source>
</evidence>
<keyword evidence="2" id="KW-0472">Membrane</keyword>